<keyword evidence="1" id="KW-0812">Transmembrane</keyword>
<keyword evidence="2" id="KW-1185">Reference proteome</keyword>
<proteinExistence type="predicted"/>
<dbReference type="SUPFAM" id="SSF69118">
    <property type="entry name" value="AhpD-like"/>
    <property type="match status" value="1"/>
</dbReference>
<sequence length="158" mass="17816">MLDEQIARHGHATNMKRTLAHSPQALFALMRWYDLHAEVVEFLGPRATTLFAFAISTQTDCLICSTFFRRWLIEGGENPDDLQLDDRERALIALGRHLVRDANAIPDTVFDHATRGLTAAQVVALTAFGGLMIATNVFNNALKVDLDEYLFPFRRELT</sequence>
<dbReference type="EMBL" id="NIDE01000008">
    <property type="protein sequence ID" value="OWK40145.1"/>
    <property type="molecule type" value="Genomic_DNA"/>
</dbReference>
<protein>
    <submittedName>
        <fullName evidence="1">Putative transmembrane protein</fullName>
    </submittedName>
</protein>
<dbReference type="Gene3D" id="1.20.1290.10">
    <property type="entry name" value="AhpD-like"/>
    <property type="match status" value="1"/>
</dbReference>
<evidence type="ECO:0000313" key="2">
    <source>
        <dbReference type="Proteomes" id="UP000214646"/>
    </source>
</evidence>
<dbReference type="AlphaFoldDB" id="A0A225DUS2"/>
<organism evidence="1 2">
    <name type="scientific">Fimbriiglobus ruber</name>
    <dbReference type="NCBI Taxonomy" id="1908690"/>
    <lineage>
        <taxon>Bacteria</taxon>
        <taxon>Pseudomonadati</taxon>
        <taxon>Planctomycetota</taxon>
        <taxon>Planctomycetia</taxon>
        <taxon>Gemmatales</taxon>
        <taxon>Gemmataceae</taxon>
        <taxon>Fimbriiglobus</taxon>
    </lineage>
</organism>
<comment type="caution">
    <text evidence="1">The sequence shown here is derived from an EMBL/GenBank/DDBJ whole genome shotgun (WGS) entry which is preliminary data.</text>
</comment>
<keyword evidence="1" id="KW-0472">Membrane</keyword>
<reference evidence="2" key="1">
    <citation type="submission" date="2017-06" db="EMBL/GenBank/DDBJ databases">
        <title>Genome analysis of Fimbriiglobus ruber SP5, the first member of the order Planctomycetales with confirmed chitinolytic capability.</title>
        <authorList>
            <person name="Ravin N.V."/>
            <person name="Rakitin A.L."/>
            <person name="Ivanova A.A."/>
            <person name="Beletsky A.V."/>
            <person name="Kulichevskaya I.S."/>
            <person name="Mardanov A.V."/>
            <person name="Dedysh S.N."/>
        </authorList>
    </citation>
    <scope>NUCLEOTIDE SEQUENCE [LARGE SCALE GENOMIC DNA]</scope>
    <source>
        <strain evidence="2">SP5</strain>
    </source>
</reference>
<name>A0A225DUS2_9BACT</name>
<dbReference type="InterPro" id="IPR029032">
    <property type="entry name" value="AhpD-like"/>
</dbReference>
<accession>A0A225DUS2</accession>
<dbReference type="Proteomes" id="UP000214646">
    <property type="component" value="Unassembled WGS sequence"/>
</dbReference>
<evidence type="ECO:0000313" key="1">
    <source>
        <dbReference type="EMBL" id="OWK40145.1"/>
    </source>
</evidence>
<gene>
    <name evidence="1" type="ORF">FRUB_05064</name>
</gene>